<evidence type="ECO:0000313" key="1">
    <source>
        <dbReference type="EMBL" id="GGJ49041.1"/>
    </source>
</evidence>
<organism evidence="1 2">
    <name type="scientific">Deinococcus roseus</name>
    <dbReference type="NCBI Taxonomy" id="392414"/>
    <lineage>
        <taxon>Bacteria</taxon>
        <taxon>Thermotogati</taxon>
        <taxon>Deinococcota</taxon>
        <taxon>Deinococci</taxon>
        <taxon>Deinococcales</taxon>
        <taxon>Deinococcaceae</taxon>
        <taxon>Deinococcus</taxon>
    </lineage>
</organism>
<comment type="caution">
    <text evidence="1">The sequence shown here is derived from an EMBL/GenBank/DDBJ whole genome shotgun (WGS) entry which is preliminary data.</text>
</comment>
<protein>
    <submittedName>
        <fullName evidence="1">Uncharacterized protein</fullName>
    </submittedName>
</protein>
<gene>
    <name evidence="1" type="ORF">GCM10008938_38810</name>
</gene>
<dbReference type="EMBL" id="BMOD01000019">
    <property type="protein sequence ID" value="GGJ49041.1"/>
    <property type="molecule type" value="Genomic_DNA"/>
</dbReference>
<accession>A0ABQ2D7W6</accession>
<reference evidence="2" key="1">
    <citation type="journal article" date="2019" name="Int. J. Syst. Evol. Microbiol.">
        <title>The Global Catalogue of Microorganisms (GCM) 10K type strain sequencing project: providing services to taxonomists for standard genome sequencing and annotation.</title>
        <authorList>
            <consortium name="The Broad Institute Genomics Platform"/>
            <consortium name="The Broad Institute Genome Sequencing Center for Infectious Disease"/>
            <person name="Wu L."/>
            <person name="Ma J."/>
        </authorList>
    </citation>
    <scope>NUCLEOTIDE SEQUENCE [LARGE SCALE GENOMIC DNA]</scope>
    <source>
        <strain evidence="2">JCM 14370</strain>
    </source>
</reference>
<sequence>MYRSSDRPKHTQFVLHPFAHQVAGWAEDLSGVKPFGVPGKGFAHTTVKASGKCSRMERNTALDDSSMLKELQLSQMHLGVSFAVLHSKHAS</sequence>
<keyword evidence="2" id="KW-1185">Reference proteome</keyword>
<dbReference type="Proteomes" id="UP000632222">
    <property type="component" value="Unassembled WGS sequence"/>
</dbReference>
<evidence type="ECO:0000313" key="2">
    <source>
        <dbReference type="Proteomes" id="UP000632222"/>
    </source>
</evidence>
<proteinExistence type="predicted"/>
<name>A0ABQ2D7W6_9DEIO</name>